<dbReference type="AlphaFoldDB" id="A0A917WVL0"/>
<dbReference type="SUPFAM" id="SSF82693">
    <property type="entry name" value="Multidrug efflux transporter AcrB pore domain, PN1, PN2, PC1 and PC2 subdomains"/>
    <property type="match status" value="3"/>
</dbReference>
<dbReference type="PANTHER" id="PTHR32063">
    <property type="match status" value="1"/>
</dbReference>
<dbReference type="GO" id="GO:0005886">
    <property type="term" value="C:plasma membrane"/>
    <property type="evidence" value="ECO:0007669"/>
    <property type="project" value="TreeGrafter"/>
</dbReference>
<sequence length="1026" mass="110703">MKLVNQSVKRPVGVVMIVLAIIALGVISVRNLAIDLLPEIDLPIAVVAVNYPDAAPEEVEKQVSKPIEASLSSIEGIESIQTQSQSGSSLVIMMFNTGTNLDNALLEVRESVDRVKGMLPSSAGEPNVLRFNPNQMPIMQVSVSGDNLARLQTIAEDQVISEFERQPGVASVSLEGGQERVIELELDRAKLAQYGLSSQQIMQTLSQVNRSASAGTVAKGDQDLQVRIEGEYTSIDDIRETISQTPQGATVHIEDVATVIDTFADSSTTLVNGKESVVLSVTKQSDGNTVDVSNNILASIDELNEEVLPSDVELDIVIDTSSFIKQSIASVVQNMVLGGVFALLILLLFLKSFRATLVVGVAIPIAIVATFTLIYFTGETLNILTMGGLALGLGMMVDSSIVILENIVSYRQKGYSMKKAATKGASELAPAVIASTTTTLVVFLPIVFVEGIASELFTPLALTIAFALVASLIVSITLIPMLSSKLLSKVSEDNGRRYWFDQFLKRFNKGYEGILRKVLKYKKTTIFTTLVVIGASLALIPFIGTEFIPQGDQGQITVSVETPVGTNAEKTEAVATEVNERLAAYEDIIDVNYVTISSGDARNRVMGGGSSNEASYTIQLIPQGERDRSTEEVSQAIAKDLEGIVGAEITVSEMGAAISTGDPVQIQLNGPEHEVLQELAGQVVTEIATIEGVHNPTSSVSETQPQLNIQVDKEVAAKYGLTEQSIMSQVQMQFTGQTVMRYREDGDEINVRLTYPEESRESISDLKTLLIQNQQGTMIPLETVATFEQVQAPATLTRQNQQQQVNVTTGVVGSDLGTVSAAIDARLDAMNLPEDYTYSIGGQAEDMQEAFSDLGLALVLSIFLVYAVMAVQFENFLFPFVIMFSLPATVVGVIGGLFVTGTPLSITAFIGVIMLAGIVVNNAIVLVDYINILRARGMERYEAIIEAGITRMRPILMTTLTTILAMIPLGLGIGEGAEMQQPMAITVIFGLTVSSIFTLLLIPVVYTYFDTLSEKVKRRFVKEEEV</sequence>
<gene>
    <name evidence="2" type="ORF">GCM10011351_18080</name>
</gene>
<feature type="transmembrane region" description="Helical" evidence="1">
    <location>
        <begin position="906"/>
        <end position="933"/>
    </location>
</feature>
<feature type="transmembrane region" description="Helical" evidence="1">
    <location>
        <begin position="357"/>
        <end position="377"/>
    </location>
</feature>
<dbReference type="Gene3D" id="3.30.70.1320">
    <property type="entry name" value="Multidrug efflux transporter AcrB pore domain like"/>
    <property type="match status" value="1"/>
</dbReference>
<dbReference type="Gene3D" id="3.30.2090.10">
    <property type="entry name" value="Multidrug efflux transporter AcrB TolC docking domain, DN and DC subdomains"/>
    <property type="match status" value="2"/>
</dbReference>
<dbReference type="Gene3D" id="3.30.70.1440">
    <property type="entry name" value="Multidrug efflux transporter AcrB pore domain"/>
    <property type="match status" value="1"/>
</dbReference>
<keyword evidence="1" id="KW-1133">Transmembrane helix</keyword>
<proteinExistence type="predicted"/>
<evidence type="ECO:0000313" key="2">
    <source>
        <dbReference type="EMBL" id="GGM32361.1"/>
    </source>
</evidence>
<dbReference type="InterPro" id="IPR001036">
    <property type="entry name" value="Acrflvin-R"/>
</dbReference>
<dbReference type="SUPFAM" id="SSF82714">
    <property type="entry name" value="Multidrug efflux transporter AcrB TolC docking domain, DN and DC subdomains"/>
    <property type="match status" value="2"/>
</dbReference>
<evidence type="ECO:0000256" key="1">
    <source>
        <dbReference type="SAM" id="Phobius"/>
    </source>
</evidence>
<dbReference type="EMBL" id="BMLG01000008">
    <property type="protein sequence ID" value="GGM32361.1"/>
    <property type="molecule type" value="Genomic_DNA"/>
</dbReference>
<feature type="transmembrane region" description="Helical" evidence="1">
    <location>
        <begin position="876"/>
        <end position="900"/>
    </location>
</feature>
<dbReference type="Pfam" id="PF00873">
    <property type="entry name" value="ACR_tran"/>
    <property type="match status" value="1"/>
</dbReference>
<protein>
    <submittedName>
        <fullName evidence="2">Multidrug ABC transporter</fullName>
    </submittedName>
</protein>
<feature type="transmembrane region" description="Helical" evidence="1">
    <location>
        <begin position="460"/>
        <end position="482"/>
    </location>
</feature>
<feature type="transmembrane region" description="Helical" evidence="1">
    <location>
        <begin position="850"/>
        <end position="869"/>
    </location>
</feature>
<feature type="transmembrane region" description="Helical" evidence="1">
    <location>
        <begin position="985"/>
        <end position="1009"/>
    </location>
</feature>
<dbReference type="OrthoDB" id="9757876at2"/>
<dbReference type="Gene3D" id="1.20.1640.10">
    <property type="entry name" value="Multidrug efflux transporter AcrB transmembrane domain"/>
    <property type="match status" value="2"/>
</dbReference>
<organism evidence="2 3">
    <name type="scientific">Paraliobacillus quinghaiensis</name>
    <dbReference type="NCBI Taxonomy" id="470815"/>
    <lineage>
        <taxon>Bacteria</taxon>
        <taxon>Bacillati</taxon>
        <taxon>Bacillota</taxon>
        <taxon>Bacilli</taxon>
        <taxon>Bacillales</taxon>
        <taxon>Bacillaceae</taxon>
        <taxon>Paraliobacillus</taxon>
    </lineage>
</organism>
<name>A0A917WVL0_9BACI</name>
<feature type="transmembrane region" description="Helical" evidence="1">
    <location>
        <begin position="383"/>
        <end position="408"/>
    </location>
</feature>
<reference evidence="2" key="2">
    <citation type="submission" date="2020-09" db="EMBL/GenBank/DDBJ databases">
        <authorList>
            <person name="Sun Q."/>
            <person name="Zhou Y."/>
        </authorList>
    </citation>
    <scope>NUCLEOTIDE SEQUENCE</scope>
    <source>
        <strain evidence="2">CGMCC 1.6333</strain>
    </source>
</reference>
<feature type="transmembrane region" description="Helical" evidence="1">
    <location>
        <begin position="12"/>
        <end position="33"/>
    </location>
</feature>
<dbReference type="PANTHER" id="PTHR32063:SF0">
    <property type="entry name" value="SWARMING MOTILITY PROTEIN SWRC"/>
    <property type="match status" value="1"/>
</dbReference>
<accession>A0A917WVL0</accession>
<keyword evidence="1" id="KW-0812">Transmembrane</keyword>
<dbReference type="PRINTS" id="PR00702">
    <property type="entry name" value="ACRIFLAVINRP"/>
</dbReference>
<comment type="caution">
    <text evidence="2">The sequence shown here is derived from an EMBL/GenBank/DDBJ whole genome shotgun (WGS) entry which is preliminary data.</text>
</comment>
<feature type="transmembrane region" description="Helical" evidence="1">
    <location>
        <begin position="954"/>
        <end position="973"/>
    </location>
</feature>
<dbReference type="RefSeq" id="WP_117154938.1">
    <property type="nucleotide sequence ID" value="NZ_BMLG01000008.1"/>
</dbReference>
<dbReference type="Gene3D" id="3.30.70.1430">
    <property type="entry name" value="Multidrug efflux transporter AcrB pore domain"/>
    <property type="match status" value="2"/>
</dbReference>
<feature type="transmembrane region" description="Helical" evidence="1">
    <location>
        <begin position="428"/>
        <end position="448"/>
    </location>
</feature>
<evidence type="ECO:0000313" key="3">
    <source>
        <dbReference type="Proteomes" id="UP000618460"/>
    </source>
</evidence>
<dbReference type="GO" id="GO:0042910">
    <property type="term" value="F:xenobiotic transmembrane transporter activity"/>
    <property type="evidence" value="ECO:0007669"/>
    <property type="project" value="TreeGrafter"/>
</dbReference>
<dbReference type="InterPro" id="IPR027463">
    <property type="entry name" value="AcrB_DN_DC_subdom"/>
</dbReference>
<feature type="transmembrane region" description="Helical" evidence="1">
    <location>
        <begin position="525"/>
        <end position="544"/>
    </location>
</feature>
<reference evidence="2" key="1">
    <citation type="journal article" date="2014" name="Int. J. Syst. Evol. Microbiol.">
        <title>Complete genome sequence of Corynebacterium casei LMG S-19264T (=DSM 44701T), isolated from a smear-ripened cheese.</title>
        <authorList>
            <consortium name="US DOE Joint Genome Institute (JGI-PGF)"/>
            <person name="Walter F."/>
            <person name="Albersmeier A."/>
            <person name="Kalinowski J."/>
            <person name="Ruckert C."/>
        </authorList>
    </citation>
    <scope>NUCLEOTIDE SEQUENCE</scope>
    <source>
        <strain evidence="2">CGMCC 1.6333</strain>
    </source>
</reference>
<dbReference type="Proteomes" id="UP000618460">
    <property type="component" value="Unassembled WGS sequence"/>
</dbReference>
<keyword evidence="1" id="KW-0472">Membrane</keyword>
<feature type="transmembrane region" description="Helical" evidence="1">
    <location>
        <begin position="331"/>
        <end position="350"/>
    </location>
</feature>
<keyword evidence="3" id="KW-1185">Reference proteome</keyword>
<dbReference type="SUPFAM" id="SSF82866">
    <property type="entry name" value="Multidrug efflux transporter AcrB transmembrane domain"/>
    <property type="match status" value="2"/>
</dbReference>